<dbReference type="GO" id="GO:0051302">
    <property type="term" value="P:regulation of cell division"/>
    <property type="evidence" value="ECO:0007669"/>
    <property type="project" value="TreeGrafter"/>
</dbReference>
<protein>
    <recommendedName>
        <fullName evidence="5">protein adenylyltransferase</fullName>
        <ecNumber evidence="5">2.7.7.108</ecNumber>
    </recommendedName>
</protein>
<accession>A0A261FXA7</accession>
<keyword evidence="1" id="KW-0808">Transferase</keyword>
<dbReference type="SUPFAM" id="SSF140931">
    <property type="entry name" value="Fic-like"/>
    <property type="match status" value="1"/>
</dbReference>
<evidence type="ECO:0000313" key="10">
    <source>
        <dbReference type="Proteomes" id="UP000216074"/>
    </source>
</evidence>
<dbReference type="AlphaFoldDB" id="A0A261FXA7"/>
<comment type="catalytic activity">
    <reaction evidence="6">
        <text>L-threonyl-[protein] + ATP = 3-O-(5'-adenylyl)-L-threonyl-[protein] + diphosphate</text>
        <dbReference type="Rhea" id="RHEA:54292"/>
        <dbReference type="Rhea" id="RHEA-COMP:11060"/>
        <dbReference type="Rhea" id="RHEA-COMP:13847"/>
        <dbReference type="ChEBI" id="CHEBI:30013"/>
        <dbReference type="ChEBI" id="CHEBI:30616"/>
        <dbReference type="ChEBI" id="CHEBI:33019"/>
        <dbReference type="ChEBI" id="CHEBI:138113"/>
        <dbReference type="EC" id="2.7.7.108"/>
    </reaction>
</comment>
<evidence type="ECO:0000259" key="8">
    <source>
        <dbReference type="PROSITE" id="PS51459"/>
    </source>
</evidence>
<evidence type="ECO:0000256" key="7">
    <source>
        <dbReference type="ARBA" id="ARBA00048696"/>
    </source>
</evidence>
<evidence type="ECO:0000256" key="3">
    <source>
        <dbReference type="ARBA" id="ARBA00022741"/>
    </source>
</evidence>
<comment type="caution">
    <text evidence="9">The sequence shown here is derived from an EMBL/GenBank/DDBJ whole genome shotgun (WGS) entry which is preliminary data.</text>
</comment>
<evidence type="ECO:0000256" key="2">
    <source>
        <dbReference type="ARBA" id="ARBA00022695"/>
    </source>
</evidence>
<dbReference type="Proteomes" id="UP000216074">
    <property type="component" value="Unassembled WGS sequence"/>
</dbReference>
<proteinExistence type="predicted"/>
<keyword evidence="2" id="KW-0548">Nucleotidyltransferase</keyword>
<dbReference type="InterPro" id="IPR003812">
    <property type="entry name" value="Fido"/>
</dbReference>
<organism evidence="9 10">
    <name type="scientific">Bifidobacterium hapali</name>
    <dbReference type="NCBI Taxonomy" id="1630172"/>
    <lineage>
        <taxon>Bacteria</taxon>
        <taxon>Bacillati</taxon>
        <taxon>Actinomycetota</taxon>
        <taxon>Actinomycetes</taxon>
        <taxon>Bifidobacteriales</taxon>
        <taxon>Bifidobacteriaceae</taxon>
        <taxon>Bifidobacterium</taxon>
    </lineage>
</organism>
<sequence>MSSLELNYLRWHSYFMPGTTVLRNKAGVYTQQELDQLEANATAYAEPMLRIDPPANTGDLRQLCEIHARLFGAVYEWAGKIRTVDLYKEHDTAHSFTPWNRIVHDMGEESRLLHSESLLAGMDEATFITRLTYHFAQVNRIHPFREGNGRVQRLFWTFIAADAGHPLDWSHVNGQWMRRASAKSMDNDLDDLRDLIARTVQDGANAQATIFGLSQHLSE</sequence>
<dbReference type="EC" id="2.7.7.108" evidence="5"/>
<dbReference type="EMBL" id="MWWY01000028">
    <property type="protein sequence ID" value="OZG63820.1"/>
    <property type="molecule type" value="Genomic_DNA"/>
</dbReference>
<dbReference type="PANTHER" id="PTHR39560:SF1">
    <property type="entry name" value="PROTEIN ADENYLYLTRANSFERASE FIC-RELATED"/>
    <property type="match status" value="1"/>
</dbReference>
<dbReference type="GO" id="GO:0005524">
    <property type="term" value="F:ATP binding"/>
    <property type="evidence" value="ECO:0007669"/>
    <property type="project" value="UniProtKB-KW"/>
</dbReference>
<evidence type="ECO:0000256" key="4">
    <source>
        <dbReference type="ARBA" id="ARBA00022840"/>
    </source>
</evidence>
<dbReference type="PROSITE" id="PS51459">
    <property type="entry name" value="FIDO"/>
    <property type="match status" value="1"/>
</dbReference>
<keyword evidence="10" id="KW-1185">Reference proteome</keyword>
<name>A0A261FXA7_9BIFI</name>
<dbReference type="PANTHER" id="PTHR39560">
    <property type="entry name" value="PROTEIN ADENYLYLTRANSFERASE FIC-RELATED"/>
    <property type="match status" value="1"/>
</dbReference>
<gene>
    <name evidence="9" type="ORF">BHAP_1539</name>
</gene>
<evidence type="ECO:0000256" key="1">
    <source>
        <dbReference type="ARBA" id="ARBA00022679"/>
    </source>
</evidence>
<evidence type="ECO:0000313" key="9">
    <source>
        <dbReference type="EMBL" id="OZG63820.1"/>
    </source>
</evidence>
<evidence type="ECO:0000256" key="5">
    <source>
        <dbReference type="ARBA" id="ARBA00034531"/>
    </source>
</evidence>
<dbReference type="Gene3D" id="1.10.3290.10">
    <property type="entry name" value="Fido-like domain"/>
    <property type="match status" value="1"/>
</dbReference>
<keyword evidence="4" id="KW-0067">ATP-binding</keyword>
<dbReference type="Pfam" id="PF02661">
    <property type="entry name" value="Fic"/>
    <property type="match status" value="1"/>
</dbReference>
<keyword evidence="3" id="KW-0547">Nucleotide-binding</keyword>
<reference evidence="9 10" key="1">
    <citation type="journal article" date="2017" name="BMC Genomics">
        <title>Comparative genomic and phylogenomic analyses of the Bifidobacteriaceae family.</title>
        <authorList>
            <person name="Lugli G.A."/>
            <person name="Milani C."/>
            <person name="Turroni F."/>
            <person name="Duranti S."/>
            <person name="Mancabelli L."/>
            <person name="Mangifesta M."/>
            <person name="Ferrario C."/>
            <person name="Modesto M."/>
            <person name="Mattarelli P."/>
            <person name="Jiri K."/>
            <person name="van Sinderen D."/>
            <person name="Ventura M."/>
        </authorList>
    </citation>
    <scope>NUCLEOTIDE SEQUENCE [LARGE SCALE GENOMIC DNA]</scope>
    <source>
        <strain evidence="9 10">DSM 100202</strain>
    </source>
</reference>
<comment type="catalytic activity">
    <reaction evidence="7">
        <text>L-tyrosyl-[protein] + ATP = O-(5'-adenylyl)-L-tyrosyl-[protein] + diphosphate</text>
        <dbReference type="Rhea" id="RHEA:54288"/>
        <dbReference type="Rhea" id="RHEA-COMP:10136"/>
        <dbReference type="Rhea" id="RHEA-COMP:13846"/>
        <dbReference type="ChEBI" id="CHEBI:30616"/>
        <dbReference type="ChEBI" id="CHEBI:33019"/>
        <dbReference type="ChEBI" id="CHEBI:46858"/>
        <dbReference type="ChEBI" id="CHEBI:83624"/>
        <dbReference type="EC" id="2.7.7.108"/>
    </reaction>
</comment>
<dbReference type="InterPro" id="IPR036597">
    <property type="entry name" value="Fido-like_dom_sf"/>
</dbReference>
<dbReference type="GO" id="GO:0070733">
    <property type="term" value="F:AMPylase activity"/>
    <property type="evidence" value="ECO:0007669"/>
    <property type="project" value="UniProtKB-EC"/>
</dbReference>
<evidence type="ECO:0000256" key="6">
    <source>
        <dbReference type="ARBA" id="ARBA00047939"/>
    </source>
</evidence>
<feature type="domain" description="Fido" evidence="8">
    <location>
        <begin position="58"/>
        <end position="198"/>
    </location>
</feature>